<comment type="caution">
    <text evidence="3">The sequence shown here is derived from an EMBL/GenBank/DDBJ whole genome shotgun (WGS) entry which is preliminary data.</text>
</comment>
<gene>
    <name evidence="3" type="ORF">Tco_1042603</name>
</gene>
<evidence type="ECO:0000256" key="2">
    <source>
        <dbReference type="SAM" id="MobiDB-lite"/>
    </source>
</evidence>
<sequence>MILHADHVLHAVVNARSVTSMCLPAVRDHHVFFANVPHQVFGWVVRYGLDFIKTADPRKVRAVEVQKGDDQSDEEVVMKQPKKIKKKILIKQSNVLPAKKLRTDHPSLASCTGGKTLAGLEQIMPAGSRLLAREQSATPSVSPPQESESFVDLSAQASLQICTTVGRYSSSTLSAPVDTAAATTTSTKAKLAADVNPDLAGPSQLEESEGSDDSFYELATLDPSEAKRWYVPRWNITNDSLLDDGFSCRTLVDRVAPPAFFSALRSMDCDQLYTEFNVGAARQICLGSEVRSRAEHELELKEKLNAKYAARGKLLEKKDSEILRLKSQLAEKEAETAEVVRLRDQVSSLSGEKSALTAEVSALKVTITQKDHDISLLDSRATHLESALNDAQVACTEAGTKITSLASERDRLASEVSSLRVGFKDFKEKMEIQQEEQAQELYNRVAELEAHVMDVSGRLEGEFYPTYLTLLAGRRWLLTHGIQLALLKCLKSSEYQGILGHALGRAVDFGMQEGLEAGYEHGVAGRSLSVVDAYNPEVASADYVNAVKPLEDVHFPLVDLLKSKKDAGMDEVLDCFLLDGPLTELPEAASLQPCIEQLSIPIIMPTWVGEASISAAPLSVEDYAEEDTDEALGSVVAVPHLERCCL</sequence>
<protein>
    <recommendedName>
        <fullName evidence="5">Transposase (Putative), gypsy type</fullName>
    </recommendedName>
</protein>
<dbReference type="Proteomes" id="UP001151760">
    <property type="component" value="Unassembled WGS sequence"/>
</dbReference>
<feature type="region of interest" description="Disordered" evidence="2">
    <location>
        <begin position="194"/>
        <end position="213"/>
    </location>
</feature>
<keyword evidence="1" id="KW-0175">Coiled coil</keyword>
<dbReference type="EMBL" id="BQNB010018572">
    <property type="protein sequence ID" value="GJT75878.1"/>
    <property type="molecule type" value="Genomic_DNA"/>
</dbReference>
<organism evidence="3 4">
    <name type="scientific">Tanacetum coccineum</name>
    <dbReference type="NCBI Taxonomy" id="301880"/>
    <lineage>
        <taxon>Eukaryota</taxon>
        <taxon>Viridiplantae</taxon>
        <taxon>Streptophyta</taxon>
        <taxon>Embryophyta</taxon>
        <taxon>Tracheophyta</taxon>
        <taxon>Spermatophyta</taxon>
        <taxon>Magnoliopsida</taxon>
        <taxon>eudicotyledons</taxon>
        <taxon>Gunneridae</taxon>
        <taxon>Pentapetalae</taxon>
        <taxon>asterids</taxon>
        <taxon>campanulids</taxon>
        <taxon>Asterales</taxon>
        <taxon>Asteraceae</taxon>
        <taxon>Asteroideae</taxon>
        <taxon>Anthemideae</taxon>
        <taxon>Anthemidinae</taxon>
        <taxon>Tanacetum</taxon>
    </lineage>
</organism>
<evidence type="ECO:0000313" key="4">
    <source>
        <dbReference type="Proteomes" id="UP001151760"/>
    </source>
</evidence>
<accession>A0ABQ5GM86</accession>
<evidence type="ECO:0008006" key="5">
    <source>
        <dbReference type="Google" id="ProtNLM"/>
    </source>
</evidence>
<keyword evidence="4" id="KW-1185">Reference proteome</keyword>
<evidence type="ECO:0000313" key="3">
    <source>
        <dbReference type="EMBL" id="GJT75878.1"/>
    </source>
</evidence>
<proteinExistence type="predicted"/>
<reference evidence="3" key="1">
    <citation type="journal article" date="2022" name="Int. J. Mol. Sci.">
        <title>Draft Genome of Tanacetum Coccineum: Genomic Comparison of Closely Related Tanacetum-Family Plants.</title>
        <authorList>
            <person name="Yamashiro T."/>
            <person name="Shiraishi A."/>
            <person name="Nakayama K."/>
            <person name="Satake H."/>
        </authorList>
    </citation>
    <scope>NUCLEOTIDE SEQUENCE</scope>
</reference>
<name>A0ABQ5GM86_9ASTR</name>
<feature type="coiled-coil region" evidence="1">
    <location>
        <begin position="315"/>
        <end position="345"/>
    </location>
</feature>
<dbReference type="Gene3D" id="1.10.287.1490">
    <property type="match status" value="1"/>
</dbReference>
<evidence type="ECO:0000256" key="1">
    <source>
        <dbReference type="SAM" id="Coils"/>
    </source>
</evidence>
<reference evidence="3" key="2">
    <citation type="submission" date="2022-01" db="EMBL/GenBank/DDBJ databases">
        <authorList>
            <person name="Yamashiro T."/>
            <person name="Shiraishi A."/>
            <person name="Satake H."/>
            <person name="Nakayama K."/>
        </authorList>
    </citation>
    <scope>NUCLEOTIDE SEQUENCE</scope>
</reference>